<dbReference type="GO" id="GO:0051538">
    <property type="term" value="F:3 iron, 4 sulfur cluster binding"/>
    <property type="evidence" value="ECO:0007669"/>
    <property type="project" value="UniProtKB-KW"/>
</dbReference>
<dbReference type="PROSITE" id="PS51278">
    <property type="entry name" value="GATASE_TYPE_2"/>
    <property type="match status" value="1"/>
</dbReference>
<dbReference type="CDD" id="cd00982">
    <property type="entry name" value="gltB_C"/>
    <property type="match status" value="1"/>
</dbReference>
<dbReference type="Proteomes" id="UP000070483">
    <property type="component" value="Unassembled WGS sequence"/>
</dbReference>
<dbReference type="SUPFAM" id="SSF51395">
    <property type="entry name" value="FMN-linked oxidoreductases"/>
    <property type="match status" value="1"/>
</dbReference>
<dbReference type="GO" id="GO:0006537">
    <property type="term" value="P:glutamate biosynthetic process"/>
    <property type="evidence" value="ECO:0007669"/>
    <property type="project" value="UniProtKB-KW"/>
</dbReference>
<dbReference type="Pfam" id="PF01493">
    <property type="entry name" value="GXGXG"/>
    <property type="match status" value="1"/>
</dbReference>
<keyword evidence="5" id="KW-0028">Amino-acid biosynthesis</keyword>
<dbReference type="InterPro" id="IPR036485">
    <property type="entry name" value="Glu_synth_asu_C_sf"/>
</dbReference>
<evidence type="ECO:0000256" key="10">
    <source>
        <dbReference type="ARBA" id="ARBA00022962"/>
    </source>
</evidence>
<dbReference type="RefSeq" id="WP_231724257.1">
    <property type="nucleotide sequence ID" value="NZ_KQ960010.1"/>
</dbReference>
<keyword evidence="8" id="KW-0479">Metal-binding</keyword>
<keyword evidence="6" id="KW-0285">Flavoprotein</keyword>
<dbReference type="InterPro" id="IPR006982">
    <property type="entry name" value="Glu_synth_centr_N"/>
</dbReference>
<dbReference type="InterPro" id="IPR013785">
    <property type="entry name" value="Aldolase_TIM"/>
</dbReference>
<proteinExistence type="inferred from homology"/>
<evidence type="ECO:0000256" key="5">
    <source>
        <dbReference type="ARBA" id="ARBA00022605"/>
    </source>
</evidence>
<comment type="similarity">
    <text evidence="4">Belongs to the glutamate synthase family.</text>
</comment>
<dbReference type="NCBIfam" id="NF008730">
    <property type="entry name" value="PRK11750.1"/>
    <property type="match status" value="1"/>
</dbReference>
<evidence type="ECO:0000256" key="3">
    <source>
        <dbReference type="ARBA" id="ARBA00001974"/>
    </source>
</evidence>
<evidence type="ECO:0000313" key="18">
    <source>
        <dbReference type="EMBL" id="KXB69661.1"/>
    </source>
</evidence>
<protein>
    <submittedName>
        <fullName evidence="18">Putative glutamate synthase [NADPH], large subunit</fullName>
    </submittedName>
</protein>
<keyword evidence="13" id="KW-0411">Iron-sulfur</keyword>
<dbReference type="CDD" id="cd00713">
    <property type="entry name" value="GltS"/>
    <property type="match status" value="1"/>
</dbReference>
<keyword evidence="15" id="KW-0003">3Fe-4S</keyword>
<dbReference type="Gene3D" id="3.20.20.70">
    <property type="entry name" value="Aldolase class I"/>
    <property type="match status" value="2"/>
</dbReference>
<dbReference type="InterPro" id="IPR017932">
    <property type="entry name" value="GATase_2_dom"/>
</dbReference>
<evidence type="ECO:0000259" key="17">
    <source>
        <dbReference type="PROSITE" id="PS51278"/>
    </source>
</evidence>
<keyword evidence="12" id="KW-0408">Iron</keyword>
<dbReference type="FunFam" id="3.20.20.70:FF:000031">
    <property type="entry name" value="Glutamate synthase 1 [NADH]"/>
    <property type="match status" value="1"/>
</dbReference>
<comment type="cofactor">
    <cofactor evidence="2">
        <name>[3Fe-4S] cluster</name>
        <dbReference type="ChEBI" id="CHEBI:21137"/>
    </cofactor>
</comment>
<keyword evidence="14" id="KW-0314">Glutamate biosynthesis</keyword>
<organism evidence="18 19">
    <name type="scientific">Leptotrichia wadei</name>
    <dbReference type="NCBI Taxonomy" id="157687"/>
    <lineage>
        <taxon>Bacteria</taxon>
        <taxon>Fusobacteriati</taxon>
        <taxon>Fusobacteriota</taxon>
        <taxon>Fusobacteriia</taxon>
        <taxon>Fusobacteriales</taxon>
        <taxon>Leptotrichiaceae</taxon>
        <taxon>Leptotrichia</taxon>
    </lineage>
</organism>
<dbReference type="GO" id="GO:0019676">
    <property type="term" value="P:ammonia assimilation cycle"/>
    <property type="evidence" value="ECO:0007669"/>
    <property type="project" value="TreeGrafter"/>
</dbReference>
<comment type="cofactor">
    <cofactor evidence="3">
        <name>FAD</name>
        <dbReference type="ChEBI" id="CHEBI:57692"/>
    </cofactor>
</comment>
<evidence type="ECO:0000256" key="12">
    <source>
        <dbReference type="ARBA" id="ARBA00023004"/>
    </source>
</evidence>
<evidence type="ECO:0000256" key="16">
    <source>
        <dbReference type="ARBA" id="ARBA00029440"/>
    </source>
</evidence>
<dbReference type="PANTHER" id="PTHR11938">
    <property type="entry name" value="FAD NADPH DEHYDROGENASE/OXIDOREDUCTASE"/>
    <property type="match status" value="1"/>
</dbReference>
<gene>
    <name evidence="18" type="ORF">HMPREF3180_00265</name>
</gene>
<evidence type="ECO:0000256" key="6">
    <source>
        <dbReference type="ARBA" id="ARBA00022630"/>
    </source>
</evidence>
<dbReference type="EMBL" id="LSDD01000016">
    <property type="protein sequence ID" value="KXB69661.1"/>
    <property type="molecule type" value="Genomic_DNA"/>
</dbReference>
<dbReference type="FunFam" id="2.160.20.60:FF:000001">
    <property type="entry name" value="Glutamate synthase, large subunit"/>
    <property type="match status" value="1"/>
</dbReference>
<dbReference type="Gene3D" id="3.60.20.10">
    <property type="entry name" value="Glutamine Phosphoribosylpyrophosphate, subunit 1, domain 1"/>
    <property type="match status" value="1"/>
</dbReference>
<dbReference type="Gene3D" id="2.160.20.60">
    <property type="entry name" value="Glutamate synthase, alpha subunit, C-terminal domain"/>
    <property type="match status" value="1"/>
</dbReference>
<dbReference type="GO" id="GO:0015930">
    <property type="term" value="F:glutamate synthase activity"/>
    <property type="evidence" value="ECO:0007669"/>
    <property type="project" value="InterPro"/>
</dbReference>
<evidence type="ECO:0000256" key="14">
    <source>
        <dbReference type="ARBA" id="ARBA00023164"/>
    </source>
</evidence>
<reference evidence="19" key="1">
    <citation type="submission" date="2016-01" db="EMBL/GenBank/DDBJ databases">
        <authorList>
            <person name="Mitreva M."/>
            <person name="Pepin K.H."/>
            <person name="Mihindukulasuriya K.A."/>
            <person name="Fulton R."/>
            <person name="Fronick C."/>
            <person name="O'Laughlin M."/>
            <person name="Miner T."/>
            <person name="Herter B."/>
            <person name="Rosa B.A."/>
            <person name="Cordes M."/>
            <person name="Tomlinson C."/>
            <person name="Wollam A."/>
            <person name="Palsikar V.B."/>
            <person name="Mardis E.R."/>
            <person name="Wilson R.K."/>
        </authorList>
    </citation>
    <scope>NUCLEOTIDE SEQUENCE [LARGE SCALE GENOMIC DNA]</scope>
    <source>
        <strain evidence="19">KA00185</strain>
    </source>
</reference>
<dbReference type="InterPro" id="IPR029055">
    <property type="entry name" value="Ntn_hydrolases_N"/>
</dbReference>
<evidence type="ECO:0000256" key="1">
    <source>
        <dbReference type="ARBA" id="ARBA00001917"/>
    </source>
</evidence>
<dbReference type="SUPFAM" id="SSF56235">
    <property type="entry name" value="N-terminal nucleophile aminohydrolases (Ntn hydrolases)"/>
    <property type="match status" value="1"/>
</dbReference>
<dbReference type="CDD" id="cd02808">
    <property type="entry name" value="GltS_FMN"/>
    <property type="match status" value="1"/>
</dbReference>
<evidence type="ECO:0000256" key="7">
    <source>
        <dbReference type="ARBA" id="ARBA00022643"/>
    </source>
</evidence>
<sequence length="1514" mass="169497">MRTSKTLEVQTLDNNIQNVKLKKYELSKNSLYEPYFEKDNCGMGFIANIDNKKTNQIVKGGIRILAGLEHRGAEGYDSDTGDGAGLLFEVPHEFFAGIIPNLPEFGDYGVGNIFFPTVKEEFEKIKAIIEETVKNSKDEILTWREVPIKKDAVGVQAQSTMPSVWQLFIKRVNSSKEDFEKNLYILRRKIENAVKKANCDTEDKFYITKLSSKSIIYKGLVKPDQIENFYIDLQSKKLVSSYCLVHQRFSTNTFPAWKLAHPFRFLAHNGEINTVKGNVNWMKAREIALSSSNYEDIKDLFPVNDEEWSDSANLDAVIELLVFSGKTLMEAISILVPAAWEKDHTKSEDLKAFYDYYSGLMEAWDGPAAMIMTDSRYLVAKLDRNGLRPLRYILTDDNQMLVGSEVGTLPIKPENIVQSGRVKPGKVFVIDLEEKKLYNDDEVNEKVLNGTDFKKLIKDKKNVNDLMKEANFNYNKTSDLDDIYNKLKLFSYSREDLHILISRMAITGQEPLGSMGNDAALSIFSKKPKLLYSYFKQLFAQVTNPPIDPIRENFVMSLRTQLYRKANILEKDSEAGKTLVLDSPIMDNKTMEFLKNYERNDKKPFVLDITFKPTENLEERLDKIFKLAEDAIDSGIKSIILSDRNADTENVAIPALLAVAGLHHYLIRNKKRNEIDILMETGEAREIMHFALLIGYGATAINPYLALDSIEYMVKNKLYLNADESEIKNLQYNYLKAQKKSILKTMSKMGISTVDSYRGAQIFEAVGLSTELVKKYFTGTVSRIEGLTIKTLEDEVLNNFDDATDSINLGAETLYVDGEYSWMKEGTNRILTPDAISKVQDAANRDDYNTYKEFAKIVNDQSQHLLTIRGMLKFHSDRKPVSIDEVEPVEAIMKRFVTGAMSFGSISKEAHEAIARALNTIGGRSNCGEGGEDPKRFLDNRRSATKQIASGRFGVTTDYLVNADELQIKMAQGAKPGEGGQLPGFKVNKEIGATRHTTPGISLISPPPHHDIYSIEDLAQLIFDLKNVNEKARISVKLVSEAGVGVVASGVAKAKSEMILISGHDGGTGASPLSSIKHAGLPWELGLSEARQILKEHKLRSRVTLQVDGKLKTGRDLVIGAILGAEEFGFATMPLVILGCIMMRKCHTNMCPVGVATQSEELRKKFTGQYENIIRYFRFISQEAREIMAELGVTKLDELIGKADEFLEVSKTSKLEKVKNVDLGKILYTNKNSDSPNVKTQNQDFKMENIIDRKLIKLAKATFESDKNNVQKTVINEKIENFDRSFGAMLSGEVARTFGGYTLEDDTITLNLEGIGGQSFGVFGAKGITYNLTGQSNDYIGKGLFGAKIIIKKPEVSKYEADENIIGGNAILYGAIRGEAYLNGVAGERFCVRNSGAVAVVEGVGDHGCEYMTGGRAVVLGETGKNFAAGMSGGIAYVYDKNNTFEKNLNKEMVDFDELNEVYENEIKTYVKKHFNYTGSVVAKEILNNWEAEKQNFKVVIAPEFKEIFERGEA</sequence>
<dbReference type="GO" id="GO:0046872">
    <property type="term" value="F:metal ion binding"/>
    <property type="evidence" value="ECO:0007669"/>
    <property type="project" value="UniProtKB-KW"/>
</dbReference>
<dbReference type="InterPro" id="IPR050711">
    <property type="entry name" value="ET-N_metabolism_enzyme"/>
</dbReference>
<dbReference type="FunFam" id="3.60.20.10:FF:000001">
    <property type="entry name" value="Glutamate synthase, large subunit"/>
    <property type="match status" value="1"/>
</dbReference>
<evidence type="ECO:0000256" key="4">
    <source>
        <dbReference type="ARBA" id="ARBA00009716"/>
    </source>
</evidence>
<dbReference type="Pfam" id="PF04898">
    <property type="entry name" value="Glu_syn_central"/>
    <property type="match status" value="1"/>
</dbReference>
<dbReference type="PANTHER" id="PTHR11938:SF133">
    <property type="entry name" value="GLUTAMATE SYNTHASE (NADH)"/>
    <property type="match status" value="1"/>
</dbReference>
<comment type="pathway">
    <text evidence="16">Amino-acid biosynthesis.</text>
</comment>
<keyword evidence="9" id="KW-0274">FAD</keyword>
<name>A0A134APP3_9FUSO</name>
<evidence type="ECO:0000256" key="2">
    <source>
        <dbReference type="ARBA" id="ARBA00001927"/>
    </source>
</evidence>
<dbReference type="PATRIC" id="fig|157687.3.peg.268"/>
<comment type="cofactor">
    <cofactor evidence="1">
        <name>FMN</name>
        <dbReference type="ChEBI" id="CHEBI:58210"/>
    </cofactor>
</comment>
<dbReference type="STRING" id="157687.HMPREF3180_00265"/>
<keyword evidence="19" id="KW-1185">Reference proteome</keyword>
<evidence type="ECO:0000256" key="15">
    <source>
        <dbReference type="ARBA" id="ARBA00023291"/>
    </source>
</evidence>
<evidence type="ECO:0000256" key="13">
    <source>
        <dbReference type="ARBA" id="ARBA00023014"/>
    </source>
</evidence>
<dbReference type="InterPro" id="IPR002932">
    <property type="entry name" value="Glu_synthdom"/>
</dbReference>
<dbReference type="InterPro" id="IPR002489">
    <property type="entry name" value="Glu_synth_asu_C"/>
</dbReference>
<feature type="domain" description="Glutamine amidotransferase type-2" evidence="17">
    <location>
        <begin position="41"/>
        <end position="433"/>
    </location>
</feature>
<accession>A0A134APP3</accession>
<evidence type="ECO:0000256" key="11">
    <source>
        <dbReference type="ARBA" id="ARBA00023002"/>
    </source>
</evidence>
<dbReference type="SUPFAM" id="SSF69336">
    <property type="entry name" value="Alpha subunit of glutamate synthase, C-terminal domain"/>
    <property type="match status" value="1"/>
</dbReference>
<keyword evidence="7" id="KW-0288">FMN</keyword>
<evidence type="ECO:0000256" key="8">
    <source>
        <dbReference type="ARBA" id="ARBA00022723"/>
    </source>
</evidence>
<evidence type="ECO:0000313" key="19">
    <source>
        <dbReference type="Proteomes" id="UP000070483"/>
    </source>
</evidence>
<dbReference type="Pfam" id="PF00310">
    <property type="entry name" value="GATase_2"/>
    <property type="match status" value="1"/>
</dbReference>
<dbReference type="Pfam" id="PF01645">
    <property type="entry name" value="Glu_synthase"/>
    <property type="match status" value="1"/>
</dbReference>
<comment type="caution">
    <text evidence="18">The sequence shown here is derived from an EMBL/GenBank/DDBJ whole genome shotgun (WGS) entry which is preliminary data.</text>
</comment>
<evidence type="ECO:0000256" key="9">
    <source>
        <dbReference type="ARBA" id="ARBA00022827"/>
    </source>
</evidence>
<keyword evidence="10" id="KW-0315">Glutamine amidotransferase</keyword>
<keyword evidence="11" id="KW-0560">Oxidoreductase</keyword>